<keyword evidence="3" id="KW-1185">Reference proteome</keyword>
<comment type="caution">
    <text evidence="2">The sequence shown here is derived from an EMBL/GenBank/DDBJ whole genome shotgun (WGS) entry which is preliminary data.</text>
</comment>
<evidence type="ECO:0000256" key="1">
    <source>
        <dbReference type="SAM" id="MobiDB-lite"/>
    </source>
</evidence>
<evidence type="ECO:0008006" key="4">
    <source>
        <dbReference type="Google" id="ProtNLM"/>
    </source>
</evidence>
<dbReference type="InterPro" id="IPR013761">
    <property type="entry name" value="SAM/pointed_sf"/>
</dbReference>
<dbReference type="SUPFAM" id="SSF47769">
    <property type="entry name" value="SAM/Pointed domain"/>
    <property type="match status" value="1"/>
</dbReference>
<accession>A0AAD8GH53</accession>
<sequence length="483" mass="55555">MEAITSHSSCGEVREALLKSGFSETTADLFYENEVDGMSILNIKDQDLFLMLPNKIGLVRKLIVMIDERKAQIAALPSPSVVKLESSSSSSLSENEVEQEQVQEQGHAQEHQRHDTAVPNYSDRIQTLLENGRIIEDFDKFIEETAYYVLSHGDITSRRRYAEFGRHMFEQFPCIGFSGQQPWSFFCKKLSQKIRNLRWKRKKGLNGYQDFTSKKTRTELHSTVREIHMTLKQCTKLIADELRKPNVQQNRTLLKHLQKISYKDRRQDIAQAEEGAVQDILKKYPLLSDMEYIHLEFKMLVKVGDPAASWTALLVNLEKAMSMERNNEEGSYVEYEEVHALQLIVQLQSKLKTRSKGKKLPPAISVTDAPTVQLSGDSSNPPRLLVIHHQDPARPLSGFVITDRIYICKENTLLGILYDLLGCYYAWNLSFPVQYQVLGFLQSYLLKDRRKPFFKSSAYIKFQKTFESVCDESSEEYVLTKVG</sequence>
<dbReference type="Proteomes" id="UP001230051">
    <property type="component" value="Unassembled WGS sequence"/>
</dbReference>
<proteinExistence type="predicted"/>
<feature type="region of interest" description="Disordered" evidence="1">
    <location>
        <begin position="87"/>
        <end position="116"/>
    </location>
</feature>
<protein>
    <recommendedName>
        <fullName evidence="4">SAM domain-containing protein</fullName>
    </recommendedName>
</protein>
<evidence type="ECO:0000313" key="2">
    <source>
        <dbReference type="EMBL" id="KAK1174202.1"/>
    </source>
</evidence>
<organism evidence="2 3">
    <name type="scientific">Acipenser oxyrinchus oxyrinchus</name>
    <dbReference type="NCBI Taxonomy" id="40147"/>
    <lineage>
        <taxon>Eukaryota</taxon>
        <taxon>Metazoa</taxon>
        <taxon>Chordata</taxon>
        <taxon>Craniata</taxon>
        <taxon>Vertebrata</taxon>
        <taxon>Euteleostomi</taxon>
        <taxon>Actinopterygii</taxon>
        <taxon>Chondrostei</taxon>
        <taxon>Acipenseriformes</taxon>
        <taxon>Acipenseridae</taxon>
        <taxon>Acipenser</taxon>
    </lineage>
</organism>
<evidence type="ECO:0000313" key="3">
    <source>
        <dbReference type="Proteomes" id="UP001230051"/>
    </source>
</evidence>
<dbReference type="AlphaFoldDB" id="A0AAD8GH53"/>
<gene>
    <name evidence="2" type="ORF">AOXY_G1658</name>
</gene>
<reference evidence="2" key="1">
    <citation type="submission" date="2022-02" db="EMBL/GenBank/DDBJ databases">
        <title>Atlantic sturgeon de novo genome assembly.</title>
        <authorList>
            <person name="Stock M."/>
            <person name="Klopp C."/>
            <person name="Guiguen Y."/>
            <person name="Cabau C."/>
            <person name="Parinello H."/>
            <person name="Santidrian Yebra-Pimentel E."/>
            <person name="Kuhl H."/>
            <person name="Dirks R.P."/>
            <person name="Guessner J."/>
            <person name="Wuertz S."/>
            <person name="Du K."/>
            <person name="Schartl M."/>
        </authorList>
    </citation>
    <scope>NUCLEOTIDE SEQUENCE</scope>
    <source>
        <strain evidence="2">STURGEONOMICS-FGT-2020</strain>
        <tissue evidence="2">Whole blood</tissue>
    </source>
</reference>
<dbReference type="EMBL" id="JAGXEW010000002">
    <property type="protein sequence ID" value="KAK1174202.1"/>
    <property type="molecule type" value="Genomic_DNA"/>
</dbReference>
<feature type="compositionally biased region" description="Basic and acidic residues" evidence="1">
    <location>
        <begin position="107"/>
        <end position="116"/>
    </location>
</feature>
<name>A0AAD8GH53_ACIOX</name>